<feature type="compositionally biased region" description="Basic residues" evidence="2">
    <location>
        <begin position="169"/>
        <end position="189"/>
    </location>
</feature>
<sequence length="233" mass="27990">MNILPKKNWHVRTKENIERVRRDEAKAAEEEQRRLDRAILAENERRLELLRKKADERIDKTFGTCFEDSQRNPDVSISSETGHVNLFKDLEREERKNLGVENKEYEEEKQKMKQEWESKMGIQKYLGEGSSEYEKKQAWYENIPIRKIEVKESKYTLSSKESDAIGNLKSKRRLEKSRKKEKAKRKRSRSSSCESYEYYRPLFDIMKISFVYIQDLERKKVDESETKTALKFM</sequence>
<evidence type="ECO:0000256" key="2">
    <source>
        <dbReference type="SAM" id="MobiDB-lite"/>
    </source>
</evidence>
<evidence type="ECO:0000256" key="1">
    <source>
        <dbReference type="SAM" id="Coils"/>
    </source>
</evidence>
<dbReference type="AlphaFoldDB" id="A0A1I7WFU6"/>
<keyword evidence="4" id="KW-1185">Reference proteome</keyword>
<name>A0A1I7WFU6_HETBA</name>
<accession>A0A1I7WFU6</accession>
<dbReference type="InterPro" id="IPR039875">
    <property type="entry name" value="LENG1-like"/>
</dbReference>
<dbReference type="Pfam" id="PF10197">
    <property type="entry name" value="Cir_N"/>
    <property type="match status" value="1"/>
</dbReference>
<evidence type="ECO:0000259" key="3">
    <source>
        <dbReference type="SMART" id="SM01083"/>
    </source>
</evidence>
<feature type="region of interest" description="Disordered" evidence="2">
    <location>
        <begin position="168"/>
        <end position="192"/>
    </location>
</feature>
<organism evidence="4 5">
    <name type="scientific">Heterorhabditis bacteriophora</name>
    <name type="common">Entomopathogenic nematode worm</name>
    <dbReference type="NCBI Taxonomy" id="37862"/>
    <lineage>
        <taxon>Eukaryota</taxon>
        <taxon>Metazoa</taxon>
        <taxon>Ecdysozoa</taxon>
        <taxon>Nematoda</taxon>
        <taxon>Chromadorea</taxon>
        <taxon>Rhabditida</taxon>
        <taxon>Rhabditina</taxon>
        <taxon>Rhabditomorpha</taxon>
        <taxon>Strongyloidea</taxon>
        <taxon>Heterorhabditidae</taxon>
        <taxon>Heterorhabditis</taxon>
    </lineage>
</organism>
<feature type="coiled-coil region" evidence="1">
    <location>
        <begin position="14"/>
        <end position="60"/>
    </location>
</feature>
<dbReference type="InterPro" id="IPR019339">
    <property type="entry name" value="CIR_N_dom"/>
</dbReference>
<evidence type="ECO:0000313" key="4">
    <source>
        <dbReference type="Proteomes" id="UP000095283"/>
    </source>
</evidence>
<evidence type="ECO:0000313" key="5">
    <source>
        <dbReference type="WBParaSite" id="Hba_03860"/>
    </source>
</evidence>
<dbReference type="Proteomes" id="UP000095283">
    <property type="component" value="Unplaced"/>
</dbReference>
<keyword evidence="1" id="KW-0175">Coiled coil</keyword>
<protein>
    <submittedName>
        <fullName evidence="5">Cir_N domain-containing protein</fullName>
    </submittedName>
</protein>
<reference evidence="5" key="1">
    <citation type="submission" date="2016-11" db="UniProtKB">
        <authorList>
            <consortium name="WormBaseParasite"/>
        </authorList>
    </citation>
    <scope>IDENTIFICATION</scope>
</reference>
<dbReference type="WBParaSite" id="Hba_03860">
    <property type="protein sequence ID" value="Hba_03860"/>
    <property type="gene ID" value="Hba_03860"/>
</dbReference>
<dbReference type="PANTHER" id="PTHR22093:SF0">
    <property type="entry name" value="LEUKOCYTE RECEPTOR CLUSTER MEMBER 1"/>
    <property type="match status" value="1"/>
</dbReference>
<feature type="domain" description="CBF1-interacting co-repressor CIR N-terminal" evidence="3">
    <location>
        <begin position="8"/>
        <end position="44"/>
    </location>
</feature>
<dbReference type="PANTHER" id="PTHR22093">
    <property type="entry name" value="LEUKOCYTE RECEPTOR CLUSTER LRC MEMBER 1"/>
    <property type="match status" value="1"/>
</dbReference>
<dbReference type="SMART" id="SM01083">
    <property type="entry name" value="Cir_N"/>
    <property type="match status" value="1"/>
</dbReference>
<feature type="coiled-coil region" evidence="1">
    <location>
        <begin position="88"/>
        <end position="115"/>
    </location>
</feature>
<proteinExistence type="predicted"/>